<evidence type="ECO:0000313" key="2">
    <source>
        <dbReference type="Proteomes" id="UP000253083"/>
    </source>
</evidence>
<name>A0A395JJB1_9GAMM</name>
<reference evidence="1 2" key="1">
    <citation type="submission" date="2018-06" db="EMBL/GenBank/DDBJ databases">
        <title>Genomic Encyclopedia of Type Strains, Phase IV (KMG-IV): sequencing the most valuable type-strain genomes for metagenomic binning, comparative biology and taxonomic classification.</title>
        <authorList>
            <person name="Goeker M."/>
        </authorList>
    </citation>
    <scope>NUCLEOTIDE SEQUENCE [LARGE SCALE GENOMIC DNA]</scope>
    <source>
        <strain evidence="1 2">DSM 24032</strain>
    </source>
</reference>
<evidence type="ECO:0008006" key="3">
    <source>
        <dbReference type="Google" id="ProtNLM"/>
    </source>
</evidence>
<evidence type="ECO:0000313" key="1">
    <source>
        <dbReference type="EMBL" id="RBP50812.1"/>
    </source>
</evidence>
<organism evidence="1 2">
    <name type="scientific">Arenicella xantha</name>
    <dbReference type="NCBI Taxonomy" id="644221"/>
    <lineage>
        <taxon>Bacteria</taxon>
        <taxon>Pseudomonadati</taxon>
        <taxon>Pseudomonadota</taxon>
        <taxon>Gammaproteobacteria</taxon>
        <taxon>Arenicellales</taxon>
        <taxon>Arenicellaceae</taxon>
        <taxon>Arenicella</taxon>
    </lineage>
</organism>
<gene>
    <name evidence="1" type="ORF">DFR28_102228</name>
</gene>
<dbReference type="PROSITE" id="PS51257">
    <property type="entry name" value="PROKAR_LIPOPROTEIN"/>
    <property type="match status" value="1"/>
</dbReference>
<protein>
    <recommendedName>
        <fullName evidence="3">CHAP domain-containing protein</fullName>
    </recommendedName>
</protein>
<dbReference type="RefSeq" id="WP_113953632.1">
    <property type="nucleotide sequence ID" value="NZ_QNRT01000002.1"/>
</dbReference>
<sequence>MNESIEKIRKLKAHSTLITALLLSTLTACVSNHLAEKTRDSGWLGQTQLHCTDAHTYRGRVVGDGHCVSLIKRCSGAPNTDQWLPGEPVLDNTIQPGTIIATFKNDRYPSTRGHHAAIYIEQDDQGIWVWDQWVGKPVHRRLIRLSSKTTLASNTAGAYRVVTVKR</sequence>
<dbReference type="Proteomes" id="UP000253083">
    <property type="component" value="Unassembled WGS sequence"/>
</dbReference>
<dbReference type="EMBL" id="QNRT01000002">
    <property type="protein sequence ID" value="RBP50812.1"/>
    <property type="molecule type" value="Genomic_DNA"/>
</dbReference>
<dbReference type="NCBIfam" id="NF033857">
    <property type="entry name" value="BPSL0067_fam"/>
    <property type="match status" value="1"/>
</dbReference>
<dbReference type="InterPro" id="IPR047746">
    <property type="entry name" value="Dae2/Tae2-like"/>
</dbReference>
<proteinExistence type="predicted"/>
<dbReference type="OrthoDB" id="1551241at2"/>
<accession>A0A395JJB1</accession>
<keyword evidence="2" id="KW-1185">Reference proteome</keyword>
<dbReference type="AlphaFoldDB" id="A0A395JJB1"/>
<dbReference type="InParanoid" id="A0A395JJB1"/>
<comment type="caution">
    <text evidence="1">The sequence shown here is derived from an EMBL/GenBank/DDBJ whole genome shotgun (WGS) entry which is preliminary data.</text>
</comment>